<dbReference type="EMBL" id="JAHRHJ020000006">
    <property type="protein sequence ID" value="KAH9312092.1"/>
    <property type="molecule type" value="Genomic_DNA"/>
</dbReference>
<comment type="caution">
    <text evidence="1">The sequence shown here is derived from an EMBL/GenBank/DDBJ whole genome shotgun (WGS) entry which is preliminary data.</text>
</comment>
<sequence>MNHLVTNEEEEDIPILIGPDIPSRRDLYFEEELRRFKLQEGSSELLDDENHEEEETVLDDFQEEKSDYMLFQNEELLLFPFGDEDDLSQAIYGETKSACNDPLKILKEIFIQGLLRSAKEIEDPEISLELL</sequence>
<proteinExistence type="predicted"/>
<evidence type="ECO:0000313" key="1">
    <source>
        <dbReference type="EMBL" id="KAH9312092.1"/>
    </source>
</evidence>
<dbReference type="AlphaFoldDB" id="A0AA38FVX7"/>
<feature type="non-terminal residue" evidence="1">
    <location>
        <position position="131"/>
    </location>
</feature>
<protein>
    <submittedName>
        <fullName evidence="1">Uncharacterized protein</fullName>
    </submittedName>
</protein>
<name>A0AA38FVX7_TAXCH</name>
<evidence type="ECO:0000313" key="2">
    <source>
        <dbReference type="Proteomes" id="UP000824469"/>
    </source>
</evidence>
<accession>A0AA38FVX7</accession>
<organism evidence="1 2">
    <name type="scientific">Taxus chinensis</name>
    <name type="common">Chinese yew</name>
    <name type="synonym">Taxus wallichiana var. chinensis</name>
    <dbReference type="NCBI Taxonomy" id="29808"/>
    <lineage>
        <taxon>Eukaryota</taxon>
        <taxon>Viridiplantae</taxon>
        <taxon>Streptophyta</taxon>
        <taxon>Embryophyta</taxon>
        <taxon>Tracheophyta</taxon>
        <taxon>Spermatophyta</taxon>
        <taxon>Pinopsida</taxon>
        <taxon>Pinidae</taxon>
        <taxon>Conifers II</taxon>
        <taxon>Cupressales</taxon>
        <taxon>Taxaceae</taxon>
        <taxon>Taxus</taxon>
    </lineage>
</organism>
<dbReference type="Proteomes" id="UP000824469">
    <property type="component" value="Unassembled WGS sequence"/>
</dbReference>
<gene>
    <name evidence="1" type="ORF">KI387_027127</name>
</gene>
<reference evidence="1 2" key="1">
    <citation type="journal article" date="2021" name="Nat. Plants">
        <title>The Taxus genome provides insights into paclitaxel biosynthesis.</title>
        <authorList>
            <person name="Xiong X."/>
            <person name="Gou J."/>
            <person name="Liao Q."/>
            <person name="Li Y."/>
            <person name="Zhou Q."/>
            <person name="Bi G."/>
            <person name="Li C."/>
            <person name="Du R."/>
            <person name="Wang X."/>
            <person name="Sun T."/>
            <person name="Guo L."/>
            <person name="Liang H."/>
            <person name="Lu P."/>
            <person name="Wu Y."/>
            <person name="Zhang Z."/>
            <person name="Ro D.K."/>
            <person name="Shang Y."/>
            <person name="Huang S."/>
            <person name="Yan J."/>
        </authorList>
    </citation>
    <scope>NUCLEOTIDE SEQUENCE [LARGE SCALE GENOMIC DNA]</scope>
    <source>
        <strain evidence="1">Ta-2019</strain>
    </source>
</reference>
<keyword evidence="2" id="KW-1185">Reference proteome</keyword>